<evidence type="ECO:0000256" key="6">
    <source>
        <dbReference type="SAM" id="SignalP"/>
    </source>
</evidence>
<dbReference type="InterPro" id="IPR000534">
    <property type="entry name" value="Semialdehyde_DH_NAD-bd"/>
</dbReference>
<dbReference type="eggNOG" id="KOG4354">
    <property type="taxonomic scope" value="Eukaryota"/>
</dbReference>
<evidence type="ECO:0000313" key="9">
    <source>
        <dbReference type="Proteomes" id="UP000000759"/>
    </source>
</evidence>
<dbReference type="Pfam" id="PF01118">
    <property type="entry name" value="Semialdhyde_dh"/>
    <property type="match status" value="1"/>
</dbReference>
<dbReference type="CDD" id="cd23935">
    <property type="entry name" value="AGPR_2_C"/>
    <property type="match status" value="1"/>
</dbReference>
<evidence type="ECO:0000259" key="7">
    <source>
        <dbReference type="SMART" id="SM00859"/>
    </source>
</evidence>
<dbReference type="HOGENOM" id="CLU_077118_0_0_1"/>
<dbReference type="SMART" id="SM00859">
    <property type="entry name" value="Semialdhyde_dh"/>
    <property type="match status" value="1"/>
</dbReference>
<evidence type="ECO:0000256" key="4">
    <source>
        <dbReference type="ARBA" id="ARBA00022857"/>
    </source>
</evidence>
<dbReference type="InterPro" id="IPR050085">
    <property type="entry name" value="AGPR"/>
</dbReference>
<reference evidence="8 9" key="1">
    <citation type="journal article" date="2008" name="Nature">
        <title>The Phaeodactylum genome reveals the evolutionary history of diatom genomes.</title>
        <authorList>
            <person name="Bowler C."/>
            <person name="Allen A.E."/>
            <person name="Badger J.H."/>
            <person name="Grimwood J."/>
            <person name="Jabbari K."/>
            <person name="Kuo A."/>
            <person name="Maheswari U."/>
            <person name="Martens C."/>
            <person name="Maumus F."/>
            <person name="Otillar R.P."/>
            <person name="Rayko E."/>
            <person name="Salamov A."/>
            <person name="Vandepoele K."/>
            <person name="Beszteri B."/>
            <person name="Gruber A."/>
            <person name="Heijde M."/>
            <person name="Katinka M."/>
            <person name="Mock T."/>
            <person name="Valentin K."/>
            <person name="Verret F."/>
            <person name="Berges J.A."/>
            <person name="Brownlee C."/>
            <person name="Cadoret J.P."/>
            <person name="Chiovitti A."/>
            <person name="Choi C.J."/>
            <person name="Coesel S."/>
            <person name="De Martino A."/>
            <person name="Detter J.C."/>
            <person name="Durkin C."/>
            <person name="Falciatore A."/>
            <person name="Fournet J."/>
            <person name="Haruta M."/>
            <person name="Huysman M.J."/>
            <person name="Jenkins B.D."/>
            <person name="Jiroutova K."/>
            <person name="Jorgensen R.E."/>
            <person name="Joubert Y."/>
            <person name="Kaplan A."/>
            <person name="Kroger N."/>
            <person name="Kroth P.G."/>
            <person name="La Roche J."/>
            <person name="Lindquist E."/>
            <person name="Lommer M."/>
            <person name="Martin-Jezequel V."/>
            <person name="Lopez P.J."/>
            <person name="Lucas S."/>
            <person name="Mangogna M."/>
            <person name="McGinnis K."/>
            <person name="Medlin L.K."/>
            <person name="Montsant A."/>
            <person name="Oudot-Le Secq M.P."/>
            <person name="Napoli C."/>
            <person name="Obornik M."/>
            <person name="Parker M.S."/>
            <person name="Petit J.L."/>
            <person name="Porcel B.M."/>
            <person name="Poulsen N."/>
            <person name="Robison M."/>
            <person name="Rychlewski L."/>
            <person name="Rynearson T.A."/>
            <person name="Schmutz J."/>
            <person name="Shapiro H."/>
            <person name="Siaut M."/>
            <person name="Stanley M."/>
            <person name="Sussman M.R."/>
            <person name="Taylor A.R."/>
            <person name="Vardi A."/>
            <person name="von Dassow P."/>
            <person name="Vyverman W."/>
            <person name="Willis A."/>
            <person name="Wyrwicz L.S."/>
            <person name="Rokhsar D.S."/>
            <person name="Weissenbach J."/>
            <person name="Armbrust E.V."/>
            <person name="Green B.R."/>
            <person name="Van de Peer Y."/>
            <person name="Grigoriev I.V."/>
        </authorList>
    </citation>
    <scope>NUCLEOTIDE SEQUENCE [LARGE SCALE GENOMIC DNA]</scope>
    <source>
        <strain evidence="8 9">CCAP 1055/1</strain>
    </source>
</reference>
<feature type="signal peptide" evidence="6">
    <location>
        <begin position="1"/>
        <end position="19"/>
    </location>
</feature>
<dbReference type="InParanoid" id="B5Y408"/>
<dbReference type="GO" id="GO:0051287">
    <property type="term" value="F:NAD binding"/>
    <property type="evidence" value="ECO:0007669"/>
    <property type="project" value="InterPro"/>
</dbReference>
<sequence>MKLLFSLAVFLTTLGSTTAFVQKPTSQLFRASSSLWAKKKVFIDGEAGTTGLQVRERLAQREDLEIISIPDELRKDDATRKKLINEADAVILCLPDAASKEAASWVEADNDRTVLIDASTAFRVDDSWDYGFPELSKEQRTAIGKSKRISNPGCYPTGFIGLTRPLVDAGILPEGTALTVNAISGYSGGGKALMNVFENEAHEPWGAYGLSLKHKHTPEMAKYSKLNKQPIFQPAVGTFDQGMVVSVPVHYSWMTEGVSGTKIHDALKQHYEGSKFVEIMPLGEEAVKESGLLERGAFLAPDTLKNTNKLQLFVFANDDDGTCLLMARLDNLGKGASGAAVQNLNLSLGFEETTGLL</sequence>
<keyword evidence="9" id="KW-1185">Reference proteome</keyword>
<evidence type="ECO:0000256" key="3">
    <source>
        <dbReference type="ARBA" id="ARBA00022605"/>
    </source>
</evidence>
<dbReference type="Pfam" id="PF22698">
    <property type="entry name" value="Semialdhyde_dhC_1"/>
    <property type="match status" value="1"/>
</dbReference>
<name>B5Y408_PHATC</name>
<dbReference type="InterPro" id="IPR036291">
    <property type="entry name" value="NAD(P)-bd_dom_sf"/>
</dbReference>
<keyword evidence="4" id="KW-0521">NADP</keyword>
<evidence type="ECO:0000313" key="8">
    <source>
        <dbReference type="EMBL" id="ACI65394.1"/>
    </source>
</evidence>
<dbReference type="PANTHER" id="PTHR32338">
    <property type="entry name" value="N-ACETYL-GAMMA-GLUTAMYL-PHOSPHATE REDUCTASE, CHLOROPLASTIC-RELATED-RELATED"/>
    <property type="match status" value="1"/>
</dbReference>
<dbReference type="STRING" id="556484.B5Y408"/>
<evidence type="ECO:0000256" key="2">
    <source>
        <dbReference type="ARBA" id="ARBA00022571"/>
    </source>
</evidence>
<gene>
    <name evidence="8" type="ORF">PHATR_36913</name>
</gene>
<dbReference type="SUPFAM" id="SSF51735">
    <property type="entry name" value="NAD(P)-binding Rossmann-fold domains"/>
    <property type="match status" value="1"/>
</dbReference>
<dbReference type="HAMAP" id="MF_01110">
    <property type="entry name" value="ArgC_type2"/>
    <property type="match status" value="1"/>
</dbReference>
<dbReference type="GO" id="GO:0003942">
    <property type="term" value="F:N-acetyl-gamma-glutamyl-phosphate reductase activity"/>
    <property type="evidence" value="ECO:0007669"/>
    <property type="project" value="InterPro"/>
</dbReference>
<dbReference type="OMA" id="PHLTPMI"/>
<keyword evidence="3" id="KW-0028">Amino-acid biosynthesis</keyword>
<keyword evidence="6" id="KW-0732">Signal</keyword>
<dbReference type="AlphaFoldDB" id="B5Y408"/>
<dbReference type="GO" id="GO:0006526">
    <property type="term" value="P:L-arginine biosynthetic process"/>
    <property type="evidence" value="ECO:0007669"/>
    <property type="project" value="UniProtKB-KW"/>
</dbReference>
<dbReference type="Gene3D" id="3.30.360.10">
    <property type="entry name" value="Dihydrodipicolinate Reductase, domain 2"/>
    <property type="match status" value="1"/>
</dbReference>
<evidence type="ECO:0000256" key="5">
    <source>
        <dbReference type="ARBA" id="ARBA00023002"/>
    </source>
</evidence>
<protein>
    <recommendedName>
        <fullName evidence="7">Semialdehyde dehydrogenase NAD-binding domain-containing protein</fullName>
    </recommendedName>
</protein>
<dbReference type="Gene3D" id="3.40.50.720">
    <property type="entry name" value="NAD(P)-binding Rossmann-like Domain"/>
    <property type="match status" value="1"/>
</dbReference>
<keyword evidence="2" id="KW-0055">Arginine biosynthesis</keyword>
<dbReference type="KEGG" id="pti:PHATR_36913"/>
<feature type="chain" id="PRO_5002841133" description="Semialdehyde dehydrogenase NAD-binding domain-containing protein" evidence="6">
    <location>
        <begin position="20"/>
        <end position="357"/>
    </location>
</feature>
<dbReference type="Proteomes" id="UP000000759">
    <property type="component" value="Chromosome 11"/>
</dbReference>
<evidence type="ECO:0000256" key="1">
    <source>
        <dbReference type="ARBA" id="ARBA00022490"/>
    </source>
</evidence>
<dbReference type="InterPro" id="IPR058924">
    <property type="entry name" value="AGPR_dimerisation_dom"/>
</dbReference>
<keyword evidence="1" id="KW-0963">Cytoplasm</keyword>
<feature type="domain" description="Semialdehyde dehydrogenase NAD-binding" evidence="7">
    <location>
        <begin position="40"/>
        <end position="143"/>
    </location>
</feature>
<dbReference type="GO" id="GO:0005737">
    <property type="term" value="C:cytoplasm"/>
    <property type="evidence" value="ECO:0007669"/>
    <property type="project" value="InterPro"/>
</dbReference>
<keyword evidence="5" id="KW-0560">Oxidoreductase</keyword>
<reference evidence="9" key="2">
    <citation type="submission" date="2008-08" db="EMBL/GenBank/DDBJ databases">
        <authorList>
            <consortium name="Diatom Consortium"/>
            <person name="Grigoriev I."/>
            <person name="Grimwood J."/>
            <person name="Kuo A."/>
            <person name="Otillar R.P."/>
            <person name="Salamov A."/>
            <person name="Detter J.C."/>
            <person name="Lindquist E."/>
            <person name="Shapiro H."/>
            <person name="Lucas S."/>
            <person name="Glavina del Rio T."/>
            <person name="Pitluck S."/>
            <person name="Rokhsar D."/>
            <person name="Bowler C."/>
        </authorList>
    </citation>
    <scope>GENOME REANNOTATION</scope>
    <source>
        <strain evidence="9">CCAP 1055/1</strain>
    </source>
</reference>
<organism evidence="8 9">
    <name type="scientific">Phaeodactylum tricornutum (strain CCAP 1055/1)</name>
    <dbReference type="NCBI Taxonomy" id="556484"/>
    <lineage>
        <taxon>Eukaryota</taxon>
        <taxon>Sar</taxon>
        <taxon>Stramenopiles</taxon>
        <taxon>Ochrophyta</taxon>
        <taxon>Bacillariophyta</taxon>
        <taxon>Bacillariophyceae</taxon>
        <taxon>Bacillariophycidae</taxon>
        <taxon>Naviculales</taxon>
        <taxon>Phaeodactylaceae</taxon>
        <taxon>Phaeodactylum</taxon>
    </lineage>
</organism>
<proteinExistence type="inferred from homology"/>
<dbReference type="PaxDb" id="2850-Phatr36913"/>
<dbReference type="PANTHER" id="PTHR32338:SF10">
    <property type="entry name" value="N-ACETYL-GAMMA-GLUTAMYL-PHOSPHATE REDUCTASE, CHLOROPLASTIC-RELATED"/>
    <property type="match status" value="1"/>
</dbReference>
<dbReference type="CDD" id="cd17896">
    <property type="entry name" value="AGPR_2_N"/>
    <property type="match status" value="1"/>
</dbReference>
<dbReference type="RefSeq" id="XP_002185924.1">
    <property type="nucleotide sequence ID" value="XM_002185888.1"/>
</dbReference>
<dbReference type="GeneID" id="7204421"/>
<accession>B5Y408</accession>
<dbReference type="SUPFAM" id="SSF55347">
    <property type="entry name" value="Glyceraldehyde-3-phosphate dehydrogenase-like, C-terminal domain"/>
    <property type="match status" value="1"/>
</dbReference>
<dbReference type="OrthoDB" id="438291at2759"/>
<dbReference type="EMBL" id="CP001141">
    <property type="protein sequence ID" value="ACI65394.1"/>
    <property type="molecule type" value="Genomic_DNA"/>
</dbReference>
<dbReference type="InterPro" id="IPR010136">
    <property type="entry name" value="AGPR_type-2"/>
</dbReference>
<dbReference type="NCBIfam" id="TIGR01851">
    <property type="entry name" value="argC_other"/>
    <property type="match status" value="1"/>
</dbReference>